<sequence>MPCIIPRNPSGPSWWPSPEHRTNRLCSKGMKPLLALCLLFFLSLSVTAQSLPEYRWTSRVLVLFAPDLDDPLFLKQRALLADASEELRERDVVVLMATPQGDHENTGLFMPESSSEYFYDYFGAEPYQLELALVGLDGSEKFRAKNQVTPVSVLLRLIDSMPLRARELRRGYGNKTSINAKDPTPDIPDGRKH</sequence>
<feature type="domain" description="DUF4174" evidence="3">
    <location>
        <begin position="51"/>
        <end position="167"/>
    </location>
</feature>
<evidence type="ECO:0000313" key="5">
    <source>
        <dbReference type="Proteomes" id="UP000226437"/>
    </source>
</evidence>
<evidence type="ECO:0000313" key="4">
    <source>
        <dbReference type="EMBL" id="PHK97444.1"/>
    </source>
</evidence>
<proteinExistence type="predicted"/>
<dbReference type="Proteomes" id="UP000226437">
    <property type="component" value="Unassembled WGS sequence"/>
</dbReference>
<protein>
    <recommendedName>
        <fullName evidence="3">DUF4174 domain-containing protein</fullName>
    </recommendedName>
</protein>
<accession>A0A2G0CBU3</accession>
<organism evidence="4 5">
    <name type="scientific">Neolewinella marina</name>
    <dbReference type="NCBI Taxonomy" id="438751"/>
    <lineage>
        <taxon>Bacteria</taxon>
        <taxon>Pseudomonadati</taxon>
        <taxon>Bacteroidota</taxon>
        <taxon>Saprospiria</taxon>
        <taxon>Saprospirales</taxon>
        <taxon>Lewinellaceae</taxon>
        <taxon>Neolewinella</taxon>
    </lineage>
</organism>
<comment type="caution">
    <text evidence="4">The sequence shown here is derived from an EMBL/GenBank/DDBJ whole genome shotgun (WGS) entry which is preliminary data.</text>
</comment>
<dbReference type="EMBL" id="PDLO01000008">
    <property type="protein sequence ID" value="PHK97444.1"/>
    <property type="molecule type" value="Genomic_DNA"/>
</dbReference>
<dbReference type="Pfam" id="PF13778">
    <property type="entry name" value="DUF4174"/>
    <property type="match status" value="1"/>
</dbReference>
<name>A0A2G0CBU3_9BACT</name>
<dbReference type="OrthoDB" id="7362103at2"/>
<evidence type="ECO:0000259" key="3">
    <source>
        <dbReference type="Pfam" id="PF13778"/>
    </source>
</evidence>
<evidence type="ECO:0000256" key="2">
    <source>
        <dbReference type="SAM" id="MobiDB-lite"/>
    </source>
</evidence>
<keyword evidence="1" id="KW-0732">Signal</keyword>
<reference evidence="4 5" key="1">
    <citation type="submission" date="2017-10" db="EMBL/GenBank/DDBJ databases">
        <title>The draft genome sequence of Lewinella marina KCTC 32374.</title>
        <authorList>
            <person name="Wang K."/>
        </authorList>
    </citation>
    <scope>NUCLEOTIDE SEQUENCE [LARGE SCALE GENOMIC DNA]</scope>
    <source>
        <strain evidence="4 5">MKG-38</strain>
    </source>
</reference>
<feature type="region of interest" description="Disordered" evidence="2">
    <location>
        <begin position="172"/>
        <end position="193"/>
    </location>
</feature>
<dbReference type="AlphaFoldDB" id="A0A2G0CBU3"/>
<keyword evidence="5" id="KW-1185">Reference proteome</keyword>
<dbReference type="InterPro" id="IPR025232">
    <property type="entry name" value="DUF4174"/>
</dbReference>
<gene>
    <name evidence="4" type="ORF">CGL56_15200</name>
</gene>
<evidence type="ECO:0000256" key="1">
    <source>
        <dbReference type="ARBA" id="ARBA00022729"/>
    </source>
</evidence>